<sequence>MGWPLDGIWLDQNEPRTKQKGREDWD</sequence>
<feature type="non-terminal residue" evidence="2">
    <location>
        <position position="1"/>
    </location>
</feature>
<feature type="compositionally biased region" description="Basic and acidic residues" evidence="1">
    <location>
        <begin position="13"/>
        <end position="26"/>
    </location>
</feature>
<proteinExistence type="predicted"/>
<reference evidence="2 3" key="1">
    <citation type="journal article" date="2018" name="PLoS ONE">
        <title>The draft genome of Kipferlia bialata reveals reductive genome evolution in fornicate parasites.</title>
        <authorList>
            <person name="Tanifuji G."/>
            <person name="Takabayashi S."/>
            <person name="Kume K."/>
            <person name="Takagi M."/>
            <person name="Nakayama T."/>
            <person name="Kamikawa R."/>
            <person name="Inagaki Y."/>
            <person name="Hashimoto T."/>
        </authorList>
    </citation>
    <scope>NUCLEOTIDE SEQUENCE [LARGE SCALE GENOMIC DNA]</scope>
    <source>
        <strain evidence="2">NY0173</strain>
    </source>
</reference>
<dbReference type="AlphaFoldDB" id="A0A9K3GQS8"/>
<gene>
    <name evidence="2" type="ORF">KIPB_016428</name>
</gene>
<evidence type="ECO:0000313" key="3">
    <source>
        <dbReference type="Proteomes" id="UP000265618"/>
    </source>
</evidence>
<keyword evidence="3" id="KW-1185">Reference proteome</keyword>
<comment type="caution">
    <text evidence="2">The sequence shown here is derived from an EMBL/GenBank/DDBJ whole genome shotgun (WGS) entry which is preliminary data.</text>
</comment>
<feature type="region of interest" description="Disordered" evidence="1">
    <location>
        <begin position="1"/>
        <end position="26"/>
    </location>
</feature>
<dbReference type="EMBL" id="BDIP01010024">
    <property type="protein sequence ID" value="GIQ92579.1"/>
    <property type="molecule type" value="Genomic_DNA"/>
</dbReference>
<evidence type="ECO:0000313" key="2">
    <source>
        <dbReference type="EMBL" id="GIQ92579.1"/>
    </source>
</evidence>
<organism evidence="2 3">
    <name type="scientific">Kipferlia bialata</name>
    <dbReference type="NCBI Taxonomy" id="797122"/>
    <lineage>
        <taxon>Eukaryota</taxon>
        <taxon>Metamonada</taxon>
        <taxon>Carpediemonas-like organisms</taxon>
        <taxon>Kipferlia</taxon>
    </lineage>
</organism>
<accession>A0A9K3GQS8</accession>
<evidence type="ECO:0000256" key="1">
    <source>
        <dbReference type="SAM" id="MobiDB-lite"/>
    </source>
</evidence>
<protein>
    <submittedName>
        <fullName evidence="2">Uncharacterized protein</fullName>
    </submittedName>
</protein>
<name>A0A9K3GQS8_9EUKA</name>
<dbReference type="Proteomes" id="UP000265618">
    <property type="component" value="Unassembled WGS sequence"/>
</dbReference>